<accession>A0A7G7BD73</accession>
<gene>
    <name evidence="2" type="ORF">F0344_00400</name>
</gene>
<dbReference type="RefSeq" id="WP_185296858.1">
    <property type="nucleotide sequence ID" value="NZ_CP045702.1"/>
</dbReference>
<evidence type="ECO:0000313" key="3">
    <source>
        <dbReference type="Proteomes" id="UP000515307"/>
    </source>
</evidence>
<name>A0A7G7BD73_9ACTN</name>
<proteinExistence type="predicted"/>
<dbReference type="KEGG" id="sfiy:F0344_00400"/>
<dbReference type="EMBL" id="CP045702">
    <property type="protein sequence ID" value="QNE73288.1"/>
    <property type="molecule type" value="Genomic_DNA"/>
</dbReference>
<dbReference type="Proteomes" id="UP000515307">
    <property type="component" value="Chromosome"/>
</dbReference>
<feature type="region of interest" description="Disordered" evidence="1">
    <location>
        <begin position="1"/>
        <end position="52"/>
    </location>
</feature>
<organism evidence="2 3">
    <name type="scientific">Streptomyces finlayi</name>
    <dbReference type="NCBI Taxonomy" id="67296"/>
    <lineage>
        <taxon>Bacteria</taxon>
        <taxon>Bacillati</taxon>
        <taxon>Actinomycetota</taxon>
        <taxon>Actinomycetes</taxon>
        <taxon>Kitasatosporales</taxon>
        <taxon>Streptomycetaceae</taxon>
        <taxon>Streptomyces</taxon>
    </lineage>
</organism>
<keyword evidence="3" id="KW-1185">Reference proteome</keyword>
<sequence>MTAAEAAGTLPQAACAPARTGAQVWAGSRPKRFRQEDALPVDTTIPDDSRSA</sequence>
<dbReference type="AlphaFoldDB" id="A0A7G7BD73"/>
<reference evidence="3" key="1">
    <citation type="submission" date="2019-10" db="EMBL/GenBank/DDBJ databases">
        <title>Antimicrobial potential of Antarctic Bacteria.</title>
        <authorList>
            <person name="Benaud N."/>
            <person name="Edwards R.J."/>
            <person name="Ferrari B.C."/>
        </authorList>
    </citation>
    <scope>NUCLEOTIDE SEQUENCE [LARGE SCALE GENOMIC DNA]</scope>
    <source>
        <strain evidence="3">NBSH44</strain>
    </source>
</reference>
<evidence type="ECO:0000313" key="2">
    <source>
        <dbReference type="EMBL" id="QNE73288.1"/>
    </source>
</evidence>
<protein>
    <submittedName>
        <fullName evidence="2">Uncharacterized protein</fullName>
    </submittedName>
</protein>
<evidence type="ECO:0000256" key="1">
    <source>
        <dbReference type="SAM" id="MobiDB-lite"/>
    </source>
</evidence>